<keyword evidence="2" id="KW-0342">GTP-binding</keyword>
<dbReference type="PANTHER" id="PTHR47885">
    <property type="entry name" value="AP-5 COMPLEX SUBUNIT ZETA-1"/>
    <property type="match status" value="1"/>
</dbReference>
<comment type="caution">
    <text evidence="3">The sequence shown here is derived from an EMBL/GenBank/DDBJ whole genome shotgun (WGS) entry which is preliminary data.</text>
</comment>
<keyword evidence="4" id="KW-1185">Reference proteome</keyword>
<dbReference type="SUPFAM" id="SSF52540">
    <property type="entry name" value="P-loop containing nucleoside triphosphate hydrolases"/>
    <property type="match status" value="1"/>
</dbReference>
<sequence>MCILMVGLDAAGKTTILYKLKLREIVTAIPLFYPLMLKLIAWNGSLCVHLHILTMNLSLLDTYIIGPTNEAYTGSTIRNGGVDFDSEESNTMTSNPLFLELLTDESDGLVVLVSHARDVEAIKVDVKLRNKDLKVDSYRIKGSDG</sequence>
<dbReference type="Proteomes" id="UP001229421">
    <property type="component" value="Unassembled WGS sequence"/>
</dbReference>
<dbReference type="InterPro" id="IPR006689">
    <property type="entry name" value="Small_GTPase_ARF/SAR"/>
</dbReference>
<reference evidence="3" key="1">
    <citation type="journal article" date="2023" name="bioRxiv">
        <title>Improved chromosome-level genome assembly for marigold (Tagetes erecta).</title>
        <authorList>
            <person name="Jiang F."/>
            <person name="Yuan L."/>
            <person name="Wang S."/>
            <person name="Wang H."/>
            <person name="Xu D."/>
            <person name="Wang A."/>
            <person name="Fan W."/>
        </authorList>
    </citation>
    <scope>NUCLEOTIDE SEQUENCE</scope>
    <source>
        <strain evidence="3">WSJ</strain>
        <tissue evidence="3">Leaf</tissue>
    </source>
</reference>
<dbReference type="PANTHER" id="PTHR47885:SF1">
    <property type="entry name" value="AP-5 COMPLEX SUBUNIT ZETA-1"/>
    <property type="match status" value="1"/>
</dbReference>
<dbReference type="AlphaFoldDB" id="A0AAD8JPG8"/>
<dbReference type="GO" id="GO:0003924">
    <property type="term" value="F:GTPase activity"/>
    <property type="evidence" value="ECO:0007669"/>
    <property type="project" value="InterPro"/>
</dbReference>
<evidence type="ECO:0000313" key="3">
    <source>
        <dbReference type="EMBL" id="KAK1407159.1"/>
    </source>
</evidence>
<evidence type="ECO:0000256" key="1">
    <source>
        <dbReference type="ARBA" id="ARBA00022741"/>
    </source>
</evidence>
<dbReference type="InterPro" id="IPR027417">
    <property type="entry name" value="P-loop_NTPase"/>
</dbReference>
<gene>
    <name evidence="3" type="ORF">QVD17_38770</name>
</gene>
<organism evidence="3 4">
    <name type="scientific">Tagetes erecta</name>
    <name type="common">African marigold</name>
    <dbReference type="NCBI Taxonomy" id="13708"/>
    <lineage>
        <taxon>Eukaryota</taxon>
        <taxon>Viridiplantae</taxon>
        <taxon>Streptophyta</taxon>
        <taxon>Embryophyta</taxon>
        <taxon>Tracheophyta</taxon>
        <taxon>Spermatophyta</taxon>
        <taxon>Magnoliopsida</taxon>
        <taxon>eudicotyledons</taxon>
        <taxon>Gunneridae</taxon>
        <taxon>Pentapetalae</taxon>
        <taxon>asterids</taxon>
        <taxon>campanulids</taxon>
        <taxon>Asterales</taxon>
        <taxon>Asteraceae</taxon>
        <taxon>Asteroideae</taxon>
        <taxon>Heliantheae alliance</taxon>
        <taxon>Tageteae</taxon>
        <taxon>Tagetes</taxon>
    </lineage>
</organism>
<evidence type="ECO:0000313" key="4">
    <source>
        <dbReference type="Proteomes" id="UP001229421"/>
    </source>
</evidence>
<name>A0AAD8JPG8_TARER</name>
<dbReference type="Gene3D" id="3.40.50.300">
    <property type="entry name" value="P-loop containing nucleotide triphosphate hydrolases"/>
    <property type="match status" value="1"/>
</dbReference>
<protein>
    <recommendedName>
        <fullName evidence="5">ADP-ribosylation factor</fullName>
    </recommendedName>
</protein>
<dbReference type="Pfam" id="PF00025">
    <property type="entry name" value="Arf"/>
    <property type="match status" value="1"/>
</dbReference>
<evidence type="ECO:0008006" key="5">
    <source>
        <dbReference type="Google" id="ProtNLM"/>
    </source>
</evidence>
<evidence type="ECO:0000256" key="2">
    <source>
        <dbReference type="ARBA" id="ARBA00023134"/>
    </source>
</evidence>
<keyword evidence="1" id="KW-0547">Nucleotide-binding</keyword>
<dbReference type="EMBL" id="JAUHHV010000011">
    <property type="protein sequence ID" value="KAK1407159.1"/>
    <property type="molecule type" value="Genomic_DNA"/>
</dbReference>
<proteinExistence type="predicted"/>
<accession>A0AAD8JPG8</accession>
<dbReference type="GO" id="GO:0005525">
    <property type="term" value="F:GTP binding"/>
    <property type="evidence" value="ECO:0007669"/>
    <property type="project" value="UniProtKB-KW"/>
</dbReference>